<dbReference type="AlphaFoldDB" id="A0A074XZU8"/>
<evidence type="ECO:0000313" key="2">
    <source>
        <dbReference type="EMBL" id="KEQ91073.1"/>
    </source>
</evidence>
<dbReference type="InterPro" id="IPR036638">
    <property type="entry name" value="HLH_DNA-bd_sf"/>
</dbReference>
<dbReference type="InterPro" id="IPR011598">
    <property type="entry name" value="bHLH_dom"/>
</dbReference>
<sequence length="151" mass="16610">MMSPARVRSNHASAERKYQNTLRDRIRVLNNLLGEILEADCHLGLQPKSSTSKAATLHAATDMLHRLHAAFGDEVKRQSELESRLLSVVTRVSRLESRQSTPTMIRGLAPDAVSPMQNSLREIANGDNFANICEDSNELACLIGTTCIGLI</sequence>
<dbReference type="SUPFAM" id="SSF47459">
    <property type="entry name" value="HLH, helix-loop-helix DNA-binding domain"/>
    <property type="match status" value="1"/>
</dbReference>
<dbReference type="EMBL" id="KL584782">
    <property type="protein sequence ID" value="KEQ91073.1"/>
    <property type="molecule type" value="Genomic_DNA"/>
</dbReference>
<gene>
    <name evidence="2" type="ORF">AUEXF2481DRAFT_33394</name>
</gene>
<accession>A0A074XZU8</accession>
<proteinExistence type="predicted"/>
<dbReference type="RefSeq" id="XP_013339539.1">
    <property type="nucleotide sequence ID" value="XM_013484085.1"/>
</dbReference>
<dbReference type="Gene3D" id="4.10.280.10">
    <property type="entry name" value="Helix-loop-helix DNA-binding domain"/>
    <property type="match status" value="1"/>
</dbReference>
<dbReference type="GeneID" id="25364847"/>
<feature type="domain" description="BHLH" evidence="1">
    <location>
        <begin position="6"/>
        <end position="67"/>
    </location>
</feature>
<dbReference type="Proteomes" id="UP000030641">
    <property type="component" value="Unassembled WGS sequence"/>
</dbReference>
<dbReference type="GO" id="GO:0046983">
    <property type="term" value="F:protein dimerization activity"/>
    <property type="evidence" value="ECO:0007669"/>
    <property type="project" value="InterPro"/>
</dbReference>
<name>A0A074XZU8_AURSE</name>
<organism evidence="2 3">
    <name type="scientific">Aureobasidium subglaciale (strain EXF-2481)</name>
    <name type="common">Aureobasidium pullulans var. subglaciale</name>
    <dbReference type="NCBI Taxonomy" id="1043005"/>
    <lineage>
        <taxon>Eukaryota</taxon>
        <taxon>Fungi</taxon>
        <taxon>Dikarya</taxon>
        <taxon>Ascomycota</taxon>
        <taxon>Pezizomycotina</taxon>
        <taxon>Dothideomycetes</taxon>
        <taxon>Dothideomycetidae</taxon>
        <taxon>Dothideales</taxon>
        <taxon>Saccotheciaceae</taxon>
        <taxon>Aureobasidium</taxon>
    </lineage>
</organism>
<reference evidence="2 3" key="1">
    <citation type="journal article" date="2014" name="BMC Genomics">
        <title>Genome sequencing of four Aureobasidium pullulans varieties: biotechnological potential, stress tolerance, and description of new species.</title>
        <authorList>
            <person name="Gostin Ar C."/>
            <person name="Ohm R.A."/>
            <person name="Kogej T."/>
            <person name="Sonjak S."/>
            <person name="Turk M."/>
            <person name="Zajc J."/>
            <person name="Zalar P."/>
            <person name="Grube M."/>
            <person name="Sun H."/>
            <person name="Han J."/>
            <person name="Sharma A."/>
            <person name="Chiniquy J."/>
            <person name="Ngan C.Y."/>
            <person name="Lipzen A."/>
            <person name="Barry K."/>
            <person name="Grigoriev I.V."/>
            <person name="Gunde-Cimerman N."/>
        </authorList>
    </citation>
    <scope>NUCLEOTIDE SEQUENCE [LARGE SCALE GENOMIC DNA]</scope>
    <source>
        <strain evidence="2 3">EXF-2481</strain>
    </source>
</reference>
<dbReference type="InParanoid" id="A0A074XZU8"/>
<dbReference type="Pfam" id="PF00010">
    <property type="entry name" value="HLH"/>
    <property type="match status" value="1"/>
</dbReference>
<evidence type="ECO:0000313" key="3">
    <source>
        <dbReference type="Proteomes" id="UP000030641"/>
    </source>
</evidence>
<dbReference type="HOGENOM" id="CLU_1731088_0_0_1"/>
<dbReference type="PROSITE" id="PS50888">
    <property type="entry name" value="BHLH"/>
    <property type="match status" value="1"/>
</dbReference>
<keyword evidence="3" id="KW-1185">Reference proteome</keyword>
<protein>
    <recommendedName>
        <fullName evidence="1">BHLH domain-containing protein</fullName>
    </recommendedName>
</protein>
<evidence type="ECO:0000259" key="1">
    <source>
        <dbReference type="PROSITE" id="PS50888"/>
    </source>
</evidence>